<dbReference type="InterPro" id="IPR046858">
    <property type="entry name" value="ChrB_N"/>
</dbReference>
<sequence length="199" mass="21892">MTEAETESGLQLSTAGSGAGGGSADRWLLLVYRIPSEPTRLRAAVWRRLKSLGAVYLQNSAAALPAGEHAERALRRLRREILEMDGTAVLLSCSALVGDQDVVALFQAARDSEYEEILDKCRDFHAGLDKEYAADHFTYGELEENEVELTKLRNWYAKVNKRDVFGAPAQASASEALYGCEQALEAYATRVYIEEGEGD</sequence>
<dbReference type="Pfam" id="PF20229">
    <property type="entry name" value="ChrB_N"/>
    <property type="match status" value="1"/>
</dbReference>
<protein>
    <recommendedName>
        <fullName evidence="2">ChrB N-terminal domain-containing protein</fullName>
    </recommendedName>
</protein>
<accession>A0ABU2JGY4</accession>
<name>A0ABU2JGY4_9ACTN</name>
<dbReference type="EMBL" id="JAVREH010000041">
    <property type="protein sequence ID" value="MDT0263498.1"/>
    <property type="molecule type" value="Genomic_DNA"/>
</dbReference>
<feature type="region of interest" description="Disordered" evidence="1">
    <location>
        <begin position="1"/>
        <end position="21"/>
    </location>
</feature>
<evidence type="ECO:0000259" key="2">
    <source>
        <dbReference type="Pfam" id="PF20229"/>
    </source>
</evidence>
<evidence type="ECO:0000313" key="3">
    <source>
        <dbReference type="EMBL" id="MDT0263498.1"/>
    </source>
</evidence>
<feature type="domain" description="ChrB N-terminal" evidence="2">
    <location>
        <begin position="42"/>
        <end position="195"/>
    </location>
</feature>
<organism evidence="3 4">
    <name type="scientific">Jatrophihabitans lederbergiae</name>
    <dbReference type="NCBI Taxonomy" id="3075547"/>
    <lineage>
        <taxon>Bacteria</taxon>
        <taxon>Bacillati</taxon>
        <taxon>Actinomycetota</taxon>
        <taxon>Actinomycetes</taxon>
        <taxon>Jatrophihabitantales</taxon>
        <taxon>Jatrophihabitantaceae</taxon>
        <taxon>Jatrophihabitans</taxon>
    </lineage>
</organism>
<dbReference type="RefSeq" id="WP_311424644.1">
    <property type="nucleotide sequence ID" value="NZ_JAVREH010000041.1"/>
</dbReference>
<evidence type="ECO:0000256" key="1">
    <source>
        <dbReference type="SAM" id="MobiDB-lite"/>
    </source>
</evidence>
<gene>
    <name evidence="3" type="ORF">RM423_19120</name>
</gene>
<proteinExistence type="predicted"/>
<dbReference type="Proteomes" id="UP001183176">
    <property type="component" value="Unassembled WGS sequence"/>
</dbReference>
<reference evidence="4" key="1">
    <citation type="submission" date="2023-07" db="EMBL/GenBank/DDBJ databases">
        <title>30 novel species of actinomycetes from the DSMZ collection.</title>
        <authorList>
            <person name="Nouioui I."/>
        </authorList>
    </citation>
    <scope>NUCLEOTIDE SEQUENCE [LARGE SCALE GENOMIC DNA]</scope>
    <source>
        <strain evidence="4">DSM 44399</strain>
    </source>
</reference>
<evidence type="ECO:0000313" key="4">
    <source>
        <dbReference type="Proteomes" id="UP001183176"/>
    </source>
</evidence>
<comment type="caution">
    <text evidence="3">The sequence shown here is derived from an EMBL/GenBank/DDBJ whole genome shotgun (WGS) entry which is preliminary data.</text>
</comment>
<keyword evidence="4" id="KW-1185">Reference proteome</keyword>